<evidence type="ECO:0000259" key="3">
    <source>
        <dbReference type="PROSITE" id="PS50075"/>
    </source>
</evidence>
<dbReference type="InterPro" id="IPR036736">
    <property type="entry name" value="ACP-like_sf"/>
</dbReference>
<dbReference type="Proteomes" id="UP001589693">
    <property type="component" value="Unassembled WGS sequence"/>
</dbReference>
<dbReference type="Pfam" id="PF00550">
    <property type="entry name" value="PP-binding"/>
    <property type="match status" value="1"/>
</dbReference>
<evidence type="ECO:0000313" key="5">
    <source>
        <dbReference type="Proteomes" id="UP001589693"/>
    </source>
</evidence>
<sequence>MNAHTEVARVVAAMAPNQGVAVTAESRLTADLGYDSLRLMELTMALEKHFGLPPVDFERAATVTTVADVTRLVEGVAA</sequence>
<evidence type="ECO:0000256" key="2">
    <source>
        <dbReference type="ARBA" id="ARBA00022553"/>
    </source>
</evidence>
<dbReference type="InterPro" id="IPR006162">
    <property type="entry name" value="Ppantetheine_attach_site"/>
</dbReference>
<keyword evidence="2" id="KW-0597">Phosphoprotein</keyword>
<keyword evidence="1" id="KW-0596">Phosphopantetheine</keyword>
<accession>A0ABV5ZTW4</accession>
<organism evidence="4 5">
    <name type="scientific">Allokutzneria oryzae</name>
    <dbReference type="NCBI Taxonomy" id="1378989"/>
    <lineage>
        <taxon>Bacteria</taxon>
        <taxon>Bacillati</taxon>
        <taxon>Actinomycetota</taxon>
        <taxon>Actinomycetes</taxon>
        <taxon>Pseudonocardiales</taxon>
        <taxon>Pseudonocardiaceae</taxon>
        <taxon>Allokutzneria</taxon>
    </lineage>
</organism>
<gene>
    <name evidence="4" type="ORF">ACFFQA_10325</name>
</gene>
<dbReference type="Gene3D" id="1.10.1200.10">
    <property type="entry name" value="ACP-like"/>
    <property type="match status" value="1"/>
</dbReference>
<dbReference type="InterPro" id="IPR009081">
    <property type="entry name" value="PP-bd_ACP"/>
</dbReference>
<dbReference type="SUPFAM" id="SSF47336">
    <property type="entry name" value="ACP-like"/>
    <property type="match status" value="1"/>
</dbReference>
<name>A0ABV5ZTW4_9PSEU</name>
<dbReference type="PROSITE" id="PS00012">
    <property type="entry name" value="PHOSPHOPANTETHEINE"/>
    <property type="match status" value="1"/>
</dbReference>
<proteinExistence type="predicted"/>
<dbReference type="RefSeq" id="WP_377851534.1">
    <property type="nucleotide sequence ID" value="NZ_JBHLZU010000009.1"/>
</dbReference>
<dbReference type="PROSITE" id="PS50075">
    <property type="entry name" value="CARRIER"/>
    <property type="match status" value="1"/>
</dbReference>
<reference evidence="4 5" key="1">
    <citation type="submission" date="2024-09" db="EMBL/GenBank/DDBJ databases">
        <authorList>
            <person name="Sun Q."/>
            <person name="Mori K."/>
        </authorList>
    </citation>
    <scope>NUCLEOTIDE SEQUENCE [LARGE SCALE GENOMIC DNA]</scope>
    <source>
        <strain evidence="4 5">TBRC 7907</strain>
    </source>
</reference>
<feature type="domain" description="Carrier" evidence="3">
    <location>
        <begin position="1"/>
        <end position="77"/>
    </location>
</feature>
<evidence type="ECO:0000256" key="1">
    <source>
        <dbReference type="ARBA" id="ARBA00022450"/>
    </source>
</evidence>
<evidence type="ECO:0000313" key="4">
    <source>
        <dbReference type="EMBL" id="MFB9904332.1"/>
    </source>
</evidence>
<protein>
    <submittedName>
        <fullName evidence="4">Acyl carrier protein</fullName>
    </submittedName>
</protein>
<comment type="caution">
    <text evidence="4">The sequence shown here is derived from an EMBL/GenBank/DDBJ whole genome shotgun (WGS) entry which is preliminary data.</text>
</comment>
<dbReference type="EMBL" id="JBHLZU010000009">
    <property type="protein sequence ID" value="MFB9904332.1"/>
    <property type="molecule type" value="Genomic_DNA"/>
</dbReference>
<keyword evidence="5" id="KW-1185">Reference proteome</keyword>